<dbReference type="GO" id="GO:0022627">
    <property type="term" value="C:cytosolic small ribosomal subunit"/>
    <property type="evidence" value="ECO:0007669"/>
    <property type="project" value="TreeGrafter"/>
</dbReference>
<dbReference type="GO" id="GO:0003735">
    <property type="term" value="F:structural constituent of ribosome"/>
    <property type="evidence" value="ECO:0007669"/>
    <property type="project" value="InterPro"/>
</dbReference>
<name>X1EP03_9ZZZZ</name>
<protein>
    <recommendedName>
        <fullName evidence="5">30S ribosomal protein S26e</fullName>
    </recommendedName>
</protein>
<keyword evidence="1" id="KW-0689">Ribosomal protein</keyword>
<dbReference type="GO" id="GO:0006412">
    <property type="term" value="P:translation"/>
    <property type="evidence" value="ECO:0007669"/>
    <property type="project" value="InterPro"/>
</dbReference>
<dbReference type="InterPro" id="IPR000892">
    <property type="entry name" value="Ribosomal_eS26"/>
</dbReference>
<dbReference type="PROSITE" id="PS00733">
    <property type="entry name" value="RIBOSOMAL_S26E"/>
    <property type="match status" value="1"/>
</dbReference>
<feature type="region of interest" description="Disordered" evidence="3">
    <location>
        <begin position="1"/>
        <end position="20"/>
    </location>
</feature>
<organism evidence="4">
    <name type="scientific">marine sediment metagenome</name>
    <dbReference type="NCBI Taxonomy" id="412755"/>
    <lineage>
        <taxon>unclassified sequences</taxon>
        <taxon>metagenomes</taxon>
        <taxon>ecological metagenomes</taxon>
    </lineage>
</organism>
<comment type="caution">
    <text evidence="4">The sequence shown here is derived from an EMBL/GenBank/DDBJ whole genome shotgun (WGS) entry which is preliminary data.</text>
</comment>
<dbReference type="PANTHER" id="PTHR12538">
    <property type="entry name" value="40S RIBOSOMAL PROTEIN S26"/>
    <property type="match status" value="1"/>
</dbReference>
<dbReference type="PANTHER" id="PTHR12538:SF0">
    <property type="entry name" value="40S RIBOSOMAL PROTEIN S26"/>
    <property type="match status" value="1"/>
</dbReference>
<feature type="compositionally biased region" description="Basic residues" evidence="3">
    <location>
        <begin position="1"/>
        <end position="18"/>
    </location>
</feature>
<dbReference type="EMBL" id="BARU01000548">
    <property type="protein sequence ID" value="GAH22045.1"/>
    <property type="molecule type" value="Genomic_DNA"/>
</dbReference>
<evidence type="ECO:0000256" key="1">
    <source>
        <dbReference type="ARBA" id="ARBA00022980"/>
    </source>
</evidence>
<dbReference type="InterPro" id="IPR047864">
    <property type="entry name" value="Ribosomal_eS26_CS"/>
</dbReference>
<evidence type="ECO:0000256" key="2">
    <source>
        <dbReference type="ARBA" id="ARBA00023274"/>
    </source>
</evidence>
<dbReference type="AlphaFoldDB" id="X1EP03"/>
<sequence length="90" mass="10129">MPKKRKSGGRSGGKRGRATMKTCASCGAKIPTDKAKKYTVYSSAVDYRLARELRQEGAHIPRQQKIVYYCVSCAIHRGRTNIRAKKERRG</sequence>
<dbReference type="Gene3D" id="3.30.1740.20">
    <property type="entry name" value="Ribosomal protein S26e"/>
    <property type="match status" value="1"/>
</dbReference>
<accession>X1EP03</accession>
<reference evidence="4" key="1">
    <citation type="journal article" date="2014" name="Front. Microbiol.">
        <title>High frequency of phylogenetically diverse reductive dehalogenase-homologous genes in deep subseafloor sedimentary metagenomes.</title>
        <authorList>
            <person name="Kawai M."/>
            <person name="Futagami T."/>
            <person name="Toyoda A."/>
            <person name="Takaki Y."/>
            <person name="Nishi S."/>
            <person name="Hori S."/>
            <person name="Arai W."/>
            <person name="Tsubouchi T."/>
            <person name="Morono Y."/>
            <person name="Uchiyama I."/>
            <person name="Ito T."/>
            <person name="Fujiyama A."/>
            <person name="Inagaki F."/>
            <person name="Takami H."/>
        </authorList>
    </citation>
    <scope>NUCLEOTIDE SEQUENCE</scope>
    <source>
        <strain evidence="4">Expedition CK06-06</strain>
    </source>
</reference>
<evidence type="ECO:0000313" key="4">
    <source>
        <dbReference type="EMBL" id="GAH22045.1"/>
    </source>
</evidence>
<gene>
    <name evidence="4" type="ORF">S03H2_01783</name>
</gene>
<dbReference type="GO" id="GO:0003729">
    <property type="term" value="F:mRNA binding"/>
    <property type="evidence" value="ECO:0007669"/>
    <property type="project" value="TreeGrafter"/>
</dbReference>
<evidence type="ECO:0008006" key="5">
    <source>
        <dbReference type="Google" id="ProtNLM"/>
    </source>
</evidence>
<proteinExistence type="predicted"/>
<keyword evidence="2" id="KW-0687">Ribonucleoprotein</keyword>
<dbReference type="InterPro" id="IPR038551">
    <property type="entry name" value="Ribosomal_eS26_sf"/>
</dbReference>
<evidence type="ECO:0000256" key="3">
    <source>
        <dbReference type="SAM" id="MobiDB-lite"/>
    </source>
</evidence>
<dbReference type="Pfam" id="PF01283">
    <property type="entry name" value="Ribosomal_S26e"/>
    <property type="match status" value="1"/>
</dbReference>